<dbReference type="FunFam" id="1.10.150.900:FF:000002">
    <property type="entry name" value="M20/M25/M40 family peptidase"/>
    <property type="match status" value="1"/>
</dbReference>
<dbReference type="SUPFAM" id="SSF55031">
    <property type="entry name" value="Bacterial exopeptidase dimerisation domain"/>
    <property type="match status" value="1"/>
</dbReference>
<dbReference type="Proteomes" id="UP000295163">
    <property type="component" value="Unassembled WGS sequence"/>
</dbReference>
<dbReference type="InterPro" id="IPR002933">
    <property type="entry name" value="Peptidase_M20"/>
</dbReference>
<dbReference type="PROSITE" id="PS00758">
    <property type="entry name" value="ARGE_DAPE_CPG2_1"/>
    <property type="match status" value="1"/>
</dbReference>
<dbReference type="Pfam" id="PF07687">
    <property type="entry name" value="M20_dimer"/>
    <property type="match status" value="1"/>
</dbReference>
<feature type="domain" description="Peptidase M20 dimerisation" evidence="6">
    <location>
        <begin position="205"/>
        <end position="340"/>
    </location>
</feature>
<evidence type="ECO:0000256" key="3">
    <source>
        <dbReference type="ARBA" id="ARBA00022723"/>
    </source>
</evidence>
<dbReference type="Pfam" id="PF01546">
    <property type="entry name" value="Peptidase_M20"/>
    <property type="match status" value="1"/>
</dbReference>
<dbReference type="GeneID" id="64347459"/>
<dbReference type="EMBL" id="SMZT01000003">
    <property type="protein sequence ID" value="TDL42865.1"/>
    <property type="molecule type" value="Genomic_DNA"/>
</dbReference>
<dbReference type="InterPro" id="IPR036264">
    <property type="entry name" value="Bact_exopeptidase_dim_dom"/>
</dbReference>
<comment type="caution">
    <text evidence="7">The sequence shown here is derived from an EMBL/GenBank/DDBJ whole genome shotgun (WGS) entry which is preliminary data.</text>
</comment>
<dbReference type="Gene3D" id="3.40.630.10">
    <property type="entry name" value="Zn peptidases"/>
    <property type="match status" value="1"/>
</dbReference>
<proteinExistence type="inferred from homology"/>
<dbReference type="PANTHER" id="PTHR43808:SF8">
    <property type="entry name" value="PEPTIDASE M20 DIMERISATION DOMAIN-CONTAINING PROTEIN"/>
    <property type="match status" value="1"/>
</dbReference>
<name>A0A4R5YDM6_KOCRO</name>
<evidence type="ECO:0000313" key="7">
    <source>
        <dbReference type="EMBL" id="TDL42865.1"/>
    </source>
</evidence>
<dbReference type="SUPFAM" id="SSF53187">
    <property type="entry name" value="Zn-dependent exopeptidases"/>
    <property type="match status" value="1"/>
</dbReference>
<gene>
    <name evidence="7" type="ORF">E2R59_08530</name>
</gene>
<comment type="cofactor">
    <cofactor evidence="1">
        <name>Zn(2+)</name>
        <dbReference type="ChEBI" id="CHEBI:29105"/>
    </cofactor>
</comment>
<evidence type="ECO:0000256" key="1">
    <source>
        <dbReference type="ARBA" id="ARBA00001947"/>
    </source>
</evidence>
<reference evidence="7 8" key="1">
    <citation type="submission" date="2019-03" db="EMBL/GenBank/DDBJ databases">
        <title>Genome Sequencing and Assembly of Various Microbes Isolated from Partially Reclaimed Soil and Acid Mine Drainage (AMD) Site.</title>
        <authorList>
            <person name="Steinbock B."/>
            <person name="Bechtold R."/>
            <person name="Sevigny J.L."/>
            <person name="Thomas D."/>
            <person name="Cuthill L.R."/>
            <person name="Aveiro Johannsen E.J."/>
            <person name="Thomas K."/>
            <person name="Ghosh A."/>
        </authorList>
    </citation>
    <scope>NUCLEOTIDE SEQUENCE [LARGE SCALE GENOMIC DNA]</scope>
    <source>
        <strain evidence="7 8">S-A3</strain>
    </source>
</reference>
<dbReference type="GO" id="GO:0016787">
    <property type="term" value="F:hydrolase activity"/>
    <property type="evidence" value="ECO:0007669"/>
    <property type="project" value="UniProtKB-KW"/>
</dbReference>
<evidence type="ECO:0000256" key="4">
    <source>
        <dbReference type="ARBA" id="ARBA00022801"/>
    </source>
</evidence>
<sequence length="445" mass="47889">MTDPQTVPAAAAAASSPEGETVEICRNLIRIDTSNYGSGDAKGERRAAEYVAGLIEEVGLATTVLESAPGRANVFARIEGTDPSADALLVHGHLDVVPAIAADWSVDPFGGEIRDGMIWGRGAVDMKDMDAMMISVLRHMVRTGDRPRRDIVFGFFADEEAGMVYGSHWIAEHHRGLFDGVTDAISEVGGYSATIGGRRAYLLQTAEKGLMWLRLNAQGTAGHGSQINDDNPVTRLSRALANIGEHQWPVELTKTTRAFLDSVTELTGVEFDPQNPQRLLAELGSVARFVGATLQTTANPTMLEAGYKVNVIPGSAQAGLDVRYLPGQREIVLAKLAELAGEGVSFEFESDDIALEVPFSGTVVDAMVDALHAEDPEAVVLPYMLSGGTDNKSLDPLGITGYGFVPLRLPDELDFPAMFHGVDERVPTDSLEFGSRVLHRLLTRY</sequence>
<dbReference type="InterPro" id="IPR001261">
    <property type="entry name" value="ArgE/DapE_CS"/>
</dbReference>
<dbReference type="RefSeq" id="WP_133410154.1">
    <property type="nucleotide sequence ID" value="NZ_SMZT01000003.1"/>
</dbReference>
<evidence type="ECO:0000259" key="6">
    <source>
        <dbReference type="Pfam" id="PF07687"/>
    </source>
</evidence>
<dbReference type="PIRSF" id="PIRSF036696">
    <property type="entry name" value="ACY-1"/>
    <property type="match status" value="1"/>
</dbReference>
<organism evidence="7 8">
    <name type="scientific">Kocuria rosea</name>
    <name type="common">Deinococcus erythromyxa</name>
    <name type="synonym">Micrococcus rubens</name>
    <dbReference type="NCBI Taxonomy" id="1275"/>
    <lineage>
        <taxon>Bacteria</taxon>
        <taxon>Bacillati</taxon>
        <taxon>Actinomycetota</taxon>
        <taxon>Actinomycetes</taxon>
        <taxon>Micrococcales</taxon>
        <taxon>Micrococcaceae</taxon>
        <taxon>Kocuria</taxon>
    </lineage>
</organism>
<dbReference type="AlphaFoldDB" id="A0A4R5YDM6"/>
<dbReference type="GO" id="GO:0046872">
    <property type="term" value="F:metal ion binding"/>
    <property type="evidence" value="ECO:0007669"/>
    <property type="project" value="UniProtKB-KW"/>
</dbReference>
<keyword evidence="3" id="KW-0479">Metal-binding</keyword>
<dbReference type="PANTHER" id="PTHR43808">
    <property type="entry name" value="ACETYLORNITHINE DEACETYLASE"/>
    <property type="match status" value="1"/>
</dbReference>
<dbReference type="NCBIfam" id="NF005913">
    <property type="entry name" value="PRK07906.1"/>
    <property type="match status" value="1"/>
</dbReference>
<protein>
    <submittedName>
        <fullName evidence="7">M20/M25/M40 family metallo-hydrolase</fullName>
    </submittedName>
</protein>
<dbReference type="InterPro" id="IPR011650">
    <property type="entry name" value="Peptidase_M20_dimer"/>
</dbReference>
<accession>A0A4R5YDM6</accession>
<keyword evidence="5" id="KW-0862">Zinc</keyword>
<keyword evidence="4 7" id="KW-0378">Hydrolase</keyword>
<dbReference type="Gene3D" id="1.10.150.900">
    <property type="match status" value="1"/>
</dbReference>
<evidence type="ECO:0000256" key="5">
    <source>
        <dbReference type="ARBA" id="ARBA00022833"/>
    </source>
</evidence>
<evidence type="ECO:0000313" key="8">
    <source>
        <dbReference type="Proteomes" id="UP000295163"/>
    </source>
</evidence>
<evidence type="ECO:0000256" key="2">
    <source>
        <dbReference type="ARBA" id="ARBA00006247"/>
    </source>
</evidence>
<dbReference type="InterPro" id="IPR050072">
    <property type="entry name" value="Peptidase_M20A"/>
</dbReference>
<comment type="similarity">
    <text evidence="2">Belongs to the peptidase M20A family.</text>
</comment>
<dbReference type="Gene3D" id="3.30.70.360">
    <property type="match status" value="1"/>
</dbReference>